<sequence>MAQIGPHAAIVGGLDIRDGGQVASTAIAKDPLPGSDTLLHSGKYASTATYGGASMMSKEFLKKLSIFGVSFGLITSPLAFGDFHEEEEEDKNPAQEQVTDDGGNGAGFSTEYENEEQETEGTDEWEEEESEEEEWEEEEEEGNGGF</sequence>
<feature type="region of interest" description="Disordered" evidence="1">
    <location>
        <begin position="82"/>
        <end position="146"/>
    </location>
</feature>
<protein>
    <submittedName>
        <fullName evidence="2">Uncharacterized protein</fullName>
    </submittedName>
</protein>
<dbReference type="RefSeq" id="WP_229803667.1">
    <property type="nucleotide sequence ID" value="NZ_BMXS01000020.1"/>
</dbReference>
<dbReference type="EMBL" id="BMXS01000020">
    <property type="protein sequence ID" value="GGY02551.1"/>
    <property type="molecule type" value="Genomic_DNA"/>
</dbReference>
<reference evidence="3" key="1">
    <citation type="journal article" date="2019" name="Int. J. Syst. Evol. Microbiol.">
        <title>The Global Catalogue of Microorganisms (GCM) 10K type strain sequencing project: providing services to taxonomists for standard genome sequencing and annotation.</title>
        <authorList>
            <consortium name="The Broad Institute Genomics Platform"/>
            <consortium name="The Broad Institute Genome Sequencing Center for Infectious Disease"/>
            <person name="Wu L."/>
            <person name="Ma J."/>
        </authorList>
    </citation>
    <scope>NUCLEOTIDE SEQUENCE [LARGE SCALE GENOMIC DNA]</scope>
    <source>
        <strain evidence="3">KCTC 22228</strain>
    </source>
</reference>
<evidence type="ECO:0000313" key="2">
    <source>
        <dbReference type="EMBL" id="GGY02551.1"/>
    </source>
</evidence>
<accession>A0ABQ2Z4W3</accession>
<comment type="caution">
    <text evidence="2">The sequence shown here is derived from an EMBL/GenBank/DDBJ whole genome shotgun (WGS) entry which is preliminary data.</text>
</comment>
<dbReference type="Proteomes" id="UP000653056">
    <property type="component" value="Unassembled WGS sequence"/>
</dbReference>
<organism evidence="2 3">
    <name type="scientific">Litchfieldella qijiaojingensis</name>
    <dbReference type="NCBI Taxonomy" id="980347"/>
    <lineage>
        <taxon>Bacteria</taxon>
        <taxon>Pseudomonadati</taxon>
        <taxon>Pseudomonadota</taxon>
        <taxon>Gammaproteobacteria</taxon>
        <taxon>Oceanospirillales</taxon>
        <taxon>Halomonadaceae</taxon>
        <taxon>Litchfieldella</taxon>
    </lineage>
</organism>
<evidence type="ECO:0000256" key="1">
    <source>
        <dbReference type="SAM" id="MobiDB-lite"/>
    </source>
</evidence>
<name>A0ABQ2Z4W3_9GAMM</name>
<feature type="compositionally biased region" description="Acidic residues" evidence="1">
    <location>
        <begin position="112"/>
        <end position="146"/>
    </location>
</feature>
<proteinExistence type="predicted"/>
<keyword evidence="3" id="KW-1185">Reference proteome</keyword>
<gene>
    <name evidence="2" type="ORF">GCM10007160_32950</name>
</gene>
<evidence type="ECO:0000313" key="3">
    <source>
        <dbReference type="Proteomes" id="UP000653056"/>
    </source>
</evidence>